<dbReference type="VEuPathDB" id="FungiDB:RhiirFUN_013352"/>
<reference evidence="1" key="2">
    <citation type="submission" date="2013-07" db="EMBL/GenBank/DDBJ databases">
        <title>The genome of an arbuscular mycorrhizal fungus provides insights into the evolution of the oldest plant symbiosis.</title>
        <authorList>
            <consortium name="DOE Joint Genome Institute"/>
            <person name="Tisserant E."/>
            <person name="Malbreil M."/>
            <person name="Kuo A."/>
            <person name="Kohler A."/>
            <person name="Symeonidi A."/>
            <person name="Balestrini R."/>
            <person name="Charron P."/>
            <person name="Duensing N."/>
            <person name="Frei-dit-Frey N."/>
            <person name="Gianinazzi-Pearson V."/>
            <person name="Gilbert B."/>
            <person name="Handa Y."/>
            <person name="Hijri M."/>
            <person name="Kaul R."/>
            <person name="Kawaguchi M."/>
            <person name="Krajinski F."/>
            <person name="Lammers P."/>
            <person name="Lapierre D."/>
            <person name="Masclaux F.G."/>
            <person name="Murat C."/>
            <person name="Morin E."/>
            <person name="Ndikumana S."/>
            <person name="Pagni M."/>
            <person name="Petitpierre D."/>
            <person name="Requena N."/>
            <person name="Rosikiewicz P."/>
            <person name="Riley R."/>
            <person name="Saito K."/>
            <person name="San Clemente H."/>
            <person name="Shapiro H."/>
            <person name="van Tuinen D."/>
            <person name="Becard G."/>
            <person name="Bonfante P."/>
            <person name="Paszkowski U."/>
            <person name="Shachar-Hill Y."/>
            <person name="Young J.P."/>
            <person name="Sanders I.R."/>
            <person name="Henrissat B."/>
            <person name="Rensing S.A."/>
            <person name="Grigoriev I.V."/>
            <person name="Corradi N."/>
            <person name="Roux C."/>
            <person name="Martin F."/>
        </authorList>
    </citation>
    <scope>NUCLEOTIDE SEQUENCE</scope>
    <source>
        <strain evidence="1">DAOM 197198</strain>
    </source>
</reference>
<reference evidence="2 3" key="3">
    <citation type="journal article" date="2018" name="New Phytol.">
        <title>High intraspecific genome diversity in the model arbuscular mycorrhizal symbiont Rhizophagus irregularis.</title>
        <authorList>
            <person name="Chen E.C.H."/>
            <person name="Morin E."/>
            <person name="Beaudet D."/>
            <person name="Noel J."/>
            <person name="Yildirir G."/>
            <person name="Ndikumana S."/>
            <person name="Charron P."/>
            <person name="St-Onge C."/>
            <person name="Giorgi J."/>
            <person name="Kruger M."/>
            <person name="Marton T."/>
            <person name="Ropars J."/>
            <person name="Grigoriev I.V."/>
            <person name="Hainaut M."/>
            <person name="Henrissat B."/>
            <person name="Roux C."/>
            <person name="Martin F."/>
            <person name="Corradi N."/>
        </authorList>
    </citation>
    <scope>NUCLEOTIDE SEQUENCE [LARGE SCALE GENOMIC DNA]</scope>
    <source>
        <strain evidence="3">DAOM 181602 / DAOM 197198 / MUCL 43194</strain>
        <strain evidence="2">DAOM 197198</strain>
    </source>
</reference>
<reference evidence="2 3" key="1">
    <citation type="journal article" date="2013" name="Proc. Natl. Acad. Sci. U.S.A.">
        <title>Genome of an arbuscular mycorrhizal fungus provides insight into the oldest plant symbiosis.</title>
        <authorList>
            <person name="Tisserant E."/>
            <person name="Malbreil M."/>
            <person name="Kuo A."/>
            <person name="Kohler A."/>
            <person name="Symeonidi A."/>
            <person name="Balestrini R."/>
            <person name="Charron P."/>
            <person name="Duensing N."/>
            <person name="Frei Dit Frey N."/>
            <person name="Gianinazzi-Pearson V."/>
            <person name="Gilbert L.B."/>
            <person name="Handa Y."/>
            <person name="Herr J.R."/>
            <person name="Hijri M."/>
            <person name="Koul R."/>
            <person name="Kawaguchi M."/>
            <person name="Krajinski F."/>
            <person name="Lammers P.J."/>
            <person name="Masclaux F.G."/>
            <person name="Murat C."/>
            <person name="Morin E."/>
            <person name="Ndikumana S."/>
            <person name="Pagni M."/>
            <person name="Petitpierre D."/>
            <person name="Requena N."/>
            <person name="Rosikiewicz P."/>
            <person name="Riley R."/>
            <person name="Saito K."/>
            <person name="San Clemente H."/>
            <person name="Shapiro H."/>
            <person name="van Tuinen D."/>
            <person name="Becard G."/>
            <person name="Bonfante P."/>
            <person name="Paszkowski U."/>
            <person name="Shachar-Hill Y.Y."/>
            <person name="Tuskan G.A."/>
            <person name="Young P.W."/>
            <person name="Sanders I.R."/>
            <person name="Henrissat B."/>
            <person name="Rensing S.A."/>
            <person name="Grigoriev I.V."/>
            <person name="Corradi N."/>
            <person name="Roux C."/>
            <person name="Martin F."/>
        </authorList>
    </citation>
    <scope>NUCLEOTIDE SEQUENCE [LARGE SCALE GENOMIC DNA]</scope>
    <source>
        <strain evidence="3">DAOM 181602 / DAOM 197198 / MUCL 43194</strain>
        <strain evidence="2">DAOM 197198</strain>
    </source>
</reference>
<dbReference type="HOGENOM" id="CLU_618404_0_0_1"/>
<proteinExistence type="predicted"/>
<organism evidence="1">
    <name type="scientific">Rhizophagus irregularis (strain DAOM 181602 / DAOM 197198 / MUCL 43194)</name>
    <name type="common">Arbuscular mycorrhizal fungus</name>
    <name type="synonym">Glomus intraradices</name>
    <dbReference type="NCBI Taxonomy" id="747089"/>
    <lineage>
        <taxon>Eukaryota</taxon>
        <taxon>Fungi</taxon>
        <taxon>Fungi incertae sedis</taxon>
        <taxon>Mucoromycota</taxon>
        <taxon>Glomeromycotina</taxon>
        <taxon>Glomeromycetes</taxon>
        <taxon>Glomerales</taxon>
        <taxon>Glomeraceae</taxon>
        <taxon>Rhizophagus</taxon>
    </lineage>
</organism>
<evidence type="ECO:0000313" key="3">
    <source>
        <dbReference type="Proteomes" id="UP000018888"/>
    </source>
</evidence>
<dbReference type="AlphaFoldDB" id="U9TQY0"/>
<dbReference type="EMBL" id="AUPC02000006">
    <property type="protein sequence ID" value="POG82108.1"/>
    <property type="molecule type" value="Genomic_DNA"/>
</dbReference>
<dbReference type="EMBL" id="KI288892">
    <property type="protein sequence ID" value="ESA08718.1"/>
    <property type="molecule type" value="Genomic_DNA"/>
</dbReference>
<sequence>MTDLHKQYETMLEVIRSDRTLVFPPPVKEPDKLTERLNKIDLRDHPVNGRKLLKYFVSLYGKDLTKQTIASVVEHLWVNASPQEKTEYVLLASSVNSINIKTSEADLTTAKADSPVKSFVDIGYFNLNDVISWWEEEKEFYEEDSYDDIMLSFFREKFGNVKDFMDIVDDKYFSKQTKIALLDFYNNFLPIFYDYTPWEWFSWYIRMECKSTSTPAPCPFNSVKTKLPKNLQHFYYQGTISKQIKDEELKQLREFINLIMEIKHPGQDDSNIWYHGTTSVAASNIARRIDLTVCSHFNHAFGFHRSFYIGDNLKFCLIWALKKAMTLRTVNCALVVFCINEGELHLIQDYLKLISNEDSQGHVNTGNIWEEIVPASKDSDENSNLDDDPIRPNVQWVEGPSLKQIENSWVPKKEEIIRSFRTDKSTKFLQSQLAFIITFKNPMTKGYDSQFSLKNLEDFRQFPYVHVILFMKRFMAICLIQCEISGCRRAKEF</sequence>
<accession>U9TQY0</accession>
<evidence type="ECO:0000313" key="1">
    <source>
        <dbReference type="EMBL" id="ESA08718.1"/>
    </source>
</evidence>
<dbReference type="Proteomes" id="UP000018888">
    <property type="component" value="Unassembled WGS sequence"/>
</dbReference>
<name>U9TQY0_RHIID</name>
<keyword evidence="3" id="KW-1185">Reference proteome</keyword>
<protein>
    <submittedName>
        <fullName evidence="1">Uncharacterized protein</fullName>
    </submittedName>
</protein>
<evidence type="ECO:0000313" key="2">
    <source>
        <dbReference type="EMBL" id="POG82108.1"/>
    </source>
</evidence>
<gene>
    <name evidence="2" type="ORF">GLOIN_2v1498826</name>
    <name evidence="1" type="ORF">GLOINDRAFT_348990</name>
</gene>